<dbReference type="PANTHER" id="PTHR30345:SF0">
    <property type="entry name" value="DNA DAMAGE-REPAIR_TOLERATION PROTEIN DRT102"/>
    <property type="match status" value="1"/>
</dbReference>
<sequence>MIFFASDHAGFELKNILVEYLKSKNMEVEDCGPLLFDKNDDYPDLIFPCAQKVAADISHRGIILGWSGQGEAVVANKAKGIRTTVYYGGNIGIIKLGRQHNNANVLSLGAGFISSDEAKQAVDLWLATEFEGGRHQRRIDKIDKIEK</sequence>
<evidence type="ECO:0000313" key="3">
    <source>
        <dbReference type="Proteomes" id="UP000230922"/>
    </source>
</evidence>
<keyword evidence="2" id="KW-0413">Isomerase</keyword>
<comment type="caution">
    <text evidence="2">The sequence shown here is derived from an EMBL/GenBank/DDBJ whole genome shotgun (WGS) entry which is preliminary data.</text>
</comment>
<evidence type="ECO:0000313" key="2">
    <source>
        <dbReference type="EMBL" id="PIR96470.1"/>
    </source>
</evidence>
<dbReference type="GO" id="GO:0009052">
    <property type="term" value="P:pentose-phosphate shunt, non-oxidative branch"/>
    <property type="evidence" value="ECO:0007669"/>
    <property type="project" value="TreeGrafter"/>
</dbReference>
<dbReference type="NCBIfam" id="TIGR00689">
    <property type="entry name" value="rpiB_lacA_lacB"/>
    <property type="match status" value="1"/>
</dbReference>
<dbReference type="GO" id="GO:0004751">
    <property type="term" value="F:ribose-5-phosphate isomerase activity"/>
    <property type="evidence" value="ECO:0007669"/>
    <property type="project" value="TreeGrafter"/>
</dbReference>
<dbReference type="AlphaFoldDB" id="A0A2H0VDV6"/>
<dbReference type="PANTHER" id="PTHR30345">
    <property type="entry name" value="RIBOSE-5-PHOSPHATE ISOMERASE B"/>
    <property type="match status" value="1"/>
</dbReference>
<gene>
    <name evidence="2" type="ORF">COT92_00915</name>
</gene>
<name>A0A2H0VDV6_9BACT</name>
<dbReference type="InterPro" id="IPR003500">
    <property type="entry name" value="RpiB_LacA_LacB"/>
</dbReference>
<dbReference type="Proteomes" id="UP000230922">
    <property type="component" value="Unassembled WGS sequence"/>
</dbReference>
<comment type="similarity">
    <text evidence="1">Belongs to the LacAB/RpiB family.</text>
</comment>
<dbReference type="Gene3D" id="3.40.1400.10">
    <property type="entry name" value="Sugar-phosphate isomerase, RpiB/LacA/LacB"/>
    <property type="match status" value="1"/>
</dbReference>
<dbReference type="EMBL" id="PFAK01000015">
    <property type="protein sequence ID" value="PIR96470.1"/>
    <property type="molecule type" value="Genomic_DNA"/>
</dbReference>
<dbReference type="GO" id="GO:0019316">
    <property type="term" value="P:D-allose catabolic process"/>
    <property type="evidence" value="ECO:0007669"/>
    <property type="project" value="TreeGrafter"/>
</dbReference>
<proteinExistence type="inferred from homology"/>
<organism evidence="2 3">
    <name type="scientific">Candidatus Doudnabacteria bacterium CG10_big_fil_rev_8_21_14_0_10_42_18</name>
    <dbReference type="NCBI Taxonomy" id="1974552"/>
    <lineage>
        <taxon>Bacteria</taxon>
        <taxon>Candidatus Doudnaibacteriota</taxon>
    </lineage>
</organism>
<dbReference type="InterPro" id="IPR036569">
    <property type="entry name" value="RpiB_LacA_LacB_sf"/>
</dbReference>
<dbReference type="Pfam" id="PF02502">
    <property type="entry name" value="LacAB_rpiB"/>
    <property type="match status" value="1"/>
</dbReference>
<accession>A0A2H0VDV6</accession>
<reference evidence="3" key="1">
    <citation type="submission" date="2017-09" db="EMBL/GenBank/DDBJ databases">
        <title>Depth-based differentiation of microbial function through sediment-hosted aquifers and enrichment of novel symbionts in the deep terrestrial subsurface.</title>
        <authorList>
            <person name="Probst A.J."/>
            <person name="Ladd B."/>
            <person name="Jarett J.K."/>
            <person name="Geller-Mcgrath D.E."/>
            <person name="Sieber C.M.K."/>
            <person name="Emerson J.B."/>
            <person name="Anantharaman K."/>
            <person name="Thomas B.C."/>
            <person name="Malmstrom R."/>
            <person name="Stieglmeier M."/>
            <person name="Klingl A."/>
            <person name="Woyke T."/>
            <person name="Ryan C.M."/>
            <person name="Banfield J.F."/>
        </authorList>
    </citation>
    <scope>NUCLEOTIDE SEQUENCE [LARGE SCALE GENOMIC DNA]</scope>
</reference>
<dbReference type="PIRSF" id="PIRSF005384">
    <property type="entry name" value="RpiB_LacA_B"/>
    <property type="match status" value="1"/>
</dbReference>
<dbReference type="SUPFAM" id="SSF89623">
    <property type="entry name" value="Ribose/Galactose isomerase RpiB/AlsB"/>
    <property type="match status" value="1"/>
</dbReference>
<evidence type="ECO:0000256" key="1">
    <source>
        <dbReference type="ARBA" id="ARBA00008754"/>
    </source>
</evidence>
<protein>
    <submittedName>
        <fullName evidence="2">Ribose-5-phosphate isomerase</fullName>
    </submittedName>
</protein>
<dbReference type="NCBIfam" id="NF004051">
    <property type="entry name" value="PRK05571.1"/>
    <property type="match status" value="1"/>
</dbReference>